<comment type="caution">
    <text evidence="6">The sequence shown here is derived from an EMBL/GenBank/DDBJ whole genome shotgun (WGS) entry which is preliminary data.</text>
</comment>
<dbReference type="InterPro" id="IPR000504">
    <property type="entry name" value="RRM_dom"/>
</dbReference>
<dbReference type="CDD" id="cd00590">
    <property type="entry name" value="RRM_SF"/>
    <property type="match status" value="1"/>
</dbReference>
<dbReference type="Pfam" id="PF00098">
    <property type="entry name" value="zf-CCHC"/>
    <property type="match status" value="1"/>
</dbReference>
<reference evidence="6" key="1">
    <citation type="submission" date="2023-05" db="EMBL/GenBank/DDBJ databases">
        <title>Nepenthes gracilis genome sequencing.</title>
        <authorList>
            <person name="Fukushima K."/>
        </authorList>
    </citation>
    <scope>NUCLEOTIDE SEQUENCE</scope>
    <source>
        <strain evidence="6">SING2019-196</strain>
    </source>
</reference>
<feature type="region of interest" description="Disordered" evidence="3">
    <location>
        <begin position="235"/>
        <end position="378"/>
    </location>
</feature>
<dbReference type="Gene3D" id="3.30.70.330">
    <property type="match status" value="1"/>
</dbReference>
<dbReference type="PANTHER" id="PTHR48038:SF2">
    <property type="entry name" value="OS02G0536400 PROTEIN"/>
    <property type="match status" value="1"/>
</dbReference>
<dbReference type="EMBL" id="BSYO01000035">
    <property type="protein sequence ID" value="GMH28712.1"/>
    <property type="molecule type" value="Genomic_DNA"/>
</dbReference>
<dbReference type="GO" id="GO:0008270">
    <property type="term" value="F:zinc ion binding"/>
    <property type="evidence" value="ECO:0007669"/>
    <property type="project" value="UniProtKB-KW"/>
</dbReference>
<evidence type="ECO:0000313" key="6">
    <source>
        <dbReference type="EMBL" id="GMH28712.1"/>
    </source>
</evidence>
<keyword evidence="2" id="KW-0694">RNA-binding</keyword>
<feature type="compositionally biased region" description="Low complexity" evidence="3">
    <location>
        <begin position="311"/>
        <end position="361"/>
    </location>
</feature>
<feature type="region of interest" description="Disordered" evidence="3">
    <location>
        <begin position="63"/>
        <end position="118"/>
    </location>
</feature>
<dbReference type="PROSITE" id="PS50102">
    <property type="entry name" value="RRM"/>
    <property type="match status" value="1"/>
</dbReference>
<dbReference type="InterPro" id="IPR001878">
    <property type="entry name" value="Znf_CCHC"/>
</dbReference>
<keyword evidence="1" id="KW-0862">Zinc</keyword>
<dbReference type="InterPro" id="IPR012677">
    <property type="entry name" value="Nucleotide-bd_a/b_plait_sf"/>
</dbReference>
<dbReference type="GO" id="GO:0003723">
    <property type="term" value="F:RNA binding"/>
    <property type="evidence" value="ECO:0007669"/>
    <property type="project" value="UniProtKB-UniRule"/>
</dbReference>
<feature type="domain" description="CCHC-type" evidence="5">
    <location>
        <begin position="228"/>
        <end position="243"/>
    </location>
</feature>
<dbReference type="AlphaFoldDB" id="A0AAD3TH79"/>
<keyword evidence="1" id="KW-0863">Zinc-finger</keyword>
<dbReference type="SMART" id="SM00343">
    <property type="entry name" value="ZnF_C2HC"/>
    <property type="match status" value="1"/>
</dbReference>
<keyword evidence="1" id="KW-0479">Metal-binding</keyword>
<evidence type="ECO:0000256" key="2">
    <source>
        <dbReference type="PROSITE-ProRule" id="PRU00176"/>
    </source>
</evidence>
<evidence type="ECO:0000256" key="3">
    <source>
        <dbReference type="SAM" id="MobiDB-lite"/>
    </source>
</evidence>
<evidence type="ECO:0000259" key="4">
    <source>
        <dbReference type="PROSITE" id="PS50102"/>
    </source>
</evidence>
<dbReference type="SUPFAM" id="SSF57756">
    <property type="entry name" value="Retrovirus zinc finger-like domains"/>
    <property type="match status" value="1"/>
</dbReference>
<feature type="compositionally biased region" description="Basic and acidic residues" evidence="3">
    <location>
        <begin position="275"/>
        <end position="301"/>
    </location>
</feature>
<protein>
    <submittedName>
        <fullName evidence="6">Uncharacterized protein</fullName>
    </submittedName>
</protein>
<feature type="domain" description="RRM" evidence="4">
    <location>
        <begin position="1"/>
        <end position="70"/>
    </location>
</feature>
<evidence type="ECO:0000256" key="1">
    <source>
        <dbReference type="PROSITE-ProRule" id="PRU00047"/>
    </source>
</evidence>
<dbReference type="SUPFAM" id="SSF54928">
    <property type="entry name" value="RNA-binding domain, RBD"/>
    <property type="match status" value="1"/>
</dbReference>
<name>A0AAD3TH79_NEPGR</name>
<organism evidence="6 7">
    <name type="scientific">Nepenthes gracilis</name>
    <name type="common">Slender pitcher plant</name>
    <dbReference type="NCBI Taxonomy" id="150966"/>
    <lineage>
        <taxon>Eukaryota</taxon>
        <taxon>Viridiplantae</taxon>
        <taxon>Streptophyta</taxon>
        <taxon>Embryophyta</taxon>
        <taxon>Tracheophyta</taxon>
        <taxon>Spermatophyta</taxon>
        <taxon>Magnoliopsida</taxon>
        <taxon>eudicotyledons</taxon>
        <taxon>Gunneridae</taxon>
        <taxon>Pentapetalae</taxon>
        <taxon>Caryophyllales</taxon>
        <taxon>Nepenthaceae</taxon>
        <taxon>Nepenthes</taxon>
    </lineage>
</organism>
<accession>A0AAD3TH79</accession>
<proteinExistence type="predicted"/>
<keyword evidence="7" id="KW-1185">Reference proteome</keyword>
<dbReference type="Proteomes" id="UP001279734">
    <property type="component" value="Unassembled WGS sequence"/>
</dbReference>
<feature type="compositionally biased region" description="Basic and acidic residues" evidence="3">
    <location>
        <begin position="253"/>
        <end position="264"/>
    </location>
</feature>
<dbReference type="InterPro" id="IPR036875">
    <property type="entry name" value="Znf_CCHC_sf"/>
</dbReference>
<dbReference type="Gene3D" id="4.10.60.10">
    <property type="entry name" value="Zinc finger, CCHC-type"/>
    <property type="match status" value="1"/>
</dbReference>
<dbReference type="Pfam" id="PF00076">
    <property type="entry name" value="RRM_1"/>
    <property type="match status" value="1"/>
</dbReference>
<sequence length="546" mass="62493">MSLYIGNLSSRVRKDELERLFRRFGNCTLQLKDGYGFAVYNFRSNAEKALRALRGRKICGQPTSVTWSNKQPRPLRRFPRGAQSFSMHRRRNFDRGNDHSLESNGQQDRPMSDHQLDDGVTRHKSVDMHEGGSMNHEYCRDPGEDFLDLGGDADMADNDRWGEKVDNFPNVDHVDNGLVFDRYEPDLDHVRIEEEENHRLTSREMIGRDRLSDAGFNGSDDPRYPSTCFKCGIPGHKMRDCPRKDSSRKRKSWRSDHGRQDEINQRSSRSKLLIRRKEPSRDRRKDSRGKMRREMEEETSKGHKGKKARRSVSSPLYSASVSNSFSSRSSSKSQRSNGRSINSMSWSRSSSPTSLSLSVSLGRPLPSPPNKTVEVPGEENLKLENPMVLVENEKTPLSIEEDHGKELCWDATDTRDISPENSSGMREHAGALEAECVPGAVEECSEPLPNACARNCLRISREELQRVLKHYGLEYSDEREGNLSVEDYFGSARLWPWEIVYYRRLKKGPVSTENYARRLAQNREHGITDRYIRGSSGWGESVQESA</sequence>
<dbReference type="PANTHER" id="PTHR48038">
    <property type="entry name" value="RIBONUCLEOPROTEIN RB97D"/>
    <property type="match status" value="1"/>
</dbReference>
<dbReference type="SMART" id="SM00360">
    <property type="entry name" value="RRM"/>
    <property type="match status" value="1"/>
</dbReference>
<evidence type="ECO:0000259" key="5">
    <source>
        <dbReference type="PROSITE" id="PS50158"/>
    </source>
</evidence>
<evidence type="ECO:0000313" key="7">
    <source>
        <dbReference type="Proteomes" id="UP001279734"/>
    </source>
</evidence>
<dbReference type="PROSITE" id="PS50158">
    <property type="entry name" value="ZF_CCHC"/>
    <property type="match status" value="1"/>
</dbReference>
<dbReference type="InterPro" id="IPR035979">
    <property type="entry name" value="RBD_domain_sf"/>
</dbReference>
<gene>
    <name evidence="6" type="ORF">Nepgr_030555</name>
</gene>